<dbReference type="RefSeq" id="WP_052380969.1">
    <property type="nucleotide sequence ID" value="NZ_JAAOYQ010000008.1"/>
</dbReference>
<sequence>MMLLLIAAAVQAATPAKTVPGDTTKAPATLGPIGKQAMPARGCAAYLWSTGDRALVAMATADSARLRLAVDGKPVDYARVDEAGPGGYGFAGVTTYRGGDLTVALDMTIVTREDLASGAMVPNATLRLERPGRDTIVLPVAGMIGCV</sequence>
<name>A0A2T4YSG0_9SPHN</name>
<dbReference type="AlphaFoldDB" id="A0A2T4YSG0"/>
<evidence type="ECO:0000313" key="1">
    <source>
        <dbReference type="EMBL" id="PTM46729.1"/>
    </source>
</evidence>
<comment type="caution">
    <text evidence="1">The sequence shown here is derived from an EMBL/GenBank/DDBJ whole genome shotgun (WGS) entry which is preliminary data.</text>
</comment>
<gene>
    <name evidence="1" type="ORF">C8J24_0102</name>
</gene>
<reference evidence="1 2" key="1">
    <citation type="submission" date="2018-04" db="EMBL/GenBank/DDBJ databases">
        <title>Genomic Encyclopedia of Type Strains, Phase III (KMG-III): the genomes of soil and plant-associated and newly described type strains.</title>
        <authorList>
            <person name="Whitman W."/>
        </authorList>
    </citation>
    <scope>NUCLEOTIDE SEQUENCE [LARGE SCALE GENOMIC DNA]</scope>
    <source>
        <strain evidence="1 2">NW12</strain>
    </source>
</reference>
<dbReference type="EMBL" id="PZZN01000001">
    <property type="protein sequence ID" value="PTM46729.1"/>
    <property type="molecule type" value="Genomic_DNA"/>
</dbReference>
<protein>
    <submittedName>
        <fullName evidence="1">Uncharacterized protein</fullName>
    </submittedName>
</protein>
<organism evidence="1 2">
    <name type="scientific">Sphingomonas aerolata</name>
    <dbReference type="NCBI Taxonomy" id="185951"/>
    <lineage>
        <taxon>Bacteria</taxon>
        <taxon>Pseudomonadati</taxon>
        <taxon>Pseudomonadota</taxon>
        <taxon>Alphaproteobacteria</taxon>
        <taxon>Sphingomonadales</taxon>
        <taxon>Sphingomonadaceae</taxon>
        <taxon>Sphingomonas</taxon>
    </lineage>
</organism>
<accession>A0A2T4YSG0</accession>
<keyword evidence="2" id="KW-1185">Reference proteome</keyword>
<evidence type="ECO:0000313" key="2">
    <source>
        <dbReference type="Proteomes" id="UP000240996"/>
    </source>
</evidence>
<proteinExistence type="predicted"/>
<dbReference type="Proteomes" id="UP000240996">
    <property type="component" value="Unassembled WGS sequence"/>
</dbReference>